<dbReference type="GeneID" id="73347034"/>
<keyword evidence="3" id="KW-1185">Reference proteome</keyword>
<sequence length="108" mass="12141">MATIIYLYRCIFNDLPPQACYSSQEELSTITNLKIGSRKWRGTKRETSFEALQMSLIMGLWTGWEARVGNDYLRVVNAIEKATPGVQNLVPNDTAPAPAETAKHSKYC</sequence>
<evidence type="ECO:0000313" key="3">
    <source>
        <dbReference type="Proteomes" id="UP000830671"/>
    </source>
</evidence>
<dbReference type="EMBL" id="CP019479">
    <property type="protein sequence ID" value="UQC87561.1"/>
    <property type="molecule type" value="Genomic_DNA"/>
</dbReference>
<gene>
    <name evidence="2" type="ORF">CLUP02_13078</name>
</gene>
<accession>A0A9Q8WLD8</accession>
<dbReference type="KEGG" id="clup:CLUP02_13078"/>
<dbReference type="AlphaFoldDB" id="A0A9Q8WLD8"/>
<organism evidence="2 3">
    <name type="scientific">Colletotrichum lupini</name>
    <dbReference type="NCBI Taxonomy" id="145971"/>
    <lineage>
        <taxon>Eukaryota</taxon>
        <taxon>Fungi</taxon>
        <taxon>Dikarya</taxon>
        <taxon>Ascomycota</taxon>
        <taxon>Pezizomycotina</taxon>
        <taxon>Sordariomycetes</taxon>
        <taxon>Hypocreomycetidae</taxon>
        <taxon>Glomerellales</taxon>
        <taxon>Glomerellaceae</taxon>
        <taxon>Colletotrichum</taxon>
        <taxon>Colletotrichum acutatum species complex</taxon>
    </lineage>
</organism>
<proteinExistence type="predicted"/>
<reference evidence="2" key="1">
    <citation type="journal article" date="2021" name="Mol. Plant Microbe Interact.">
        <title>Complete Genome Sequence of the Plant-Pathogenic Fungus Colletotrichum lupini.</title>
        <authorList>
            <person name="Baroncelli R."/>
            <person name="Pensec F."/>
            <person name="Da Lio D."/>
            <person name="Boufleur T."/>
            <person name="Vicente I."/>
            <person name="Sarrocco S."/>
            <person name="Picot A."/>
            <person name="Baraldi E."/>
            <person name="Sukno S."/>
            <person name="Thon M."/>
            <person name="Le Floch G."/>
        </authorList>
    </citation>
    <scope>NUCLEOTIDE SEQUENCE</scope>
    <source>
        <strain evidence="2">IMI 504893</strain>
    </source>
</reference>
<dbReference type="Proteomes" id="UP000830671">
    <property type="component" value="Chromosome 7"/>
</dbReference>
<name>A0A9Q8WLD8_9PEZI</name>
<protein>
    <submittedName>
        <fullName evidence="2">Uncharacterized protein</fullName>
    </submittedName>
</protein>
<evidence type="ECO:0000313" key="2">
    <source>
        <dbReference type="EMBL" id="UQC87561.1"/>
    </source>
</evidence>
<evidence type="ECO:0000256" key="1">
    <source>
        <dbReference type="SAM" id="MobiDB-lite"/>
    </source>
</evidence>
<feature type="region of interest" description="Disordered" evidence="1">
    <location>
        <begin position="89"/>
        <end position="108"/>
    </location>
</feature>
<dbReference type="RefSeq" id="XP_049149170.1">
    <property type="nucleotide sequence ID" value="XM_049292024.1"/>
</dbReference>